<feature type="binding site" evidence="5">
    <location>
        <position position="181"/>
    </location>
    <ligand>
        <name>S-adenosyl-L-methionine</name>
        <dbReference type="ChEBI" id="CHEBI:59789"/>
    </ligand>
</feature>
<dbReference type="InterPro" id="IPR019874">
    <property type="entry name" value="RF_methyltr_PrmC"/>
</dbReference>
<protein>
    <recommendedName>
        <fullName evidence="5">Release factor glutamine methyltransferase</fullName>
        <shortName evidence="5">RF MTase</shortName>
        <ecNumber evidence="5">2.1.1.297</ecNumber>
    </recommendedName>
    <alternativeName>
        <fullName evidence="5">N5-glutamine methyltransferase PrmC</fullName>
    </alternativeName>
    <alternativeName>
        <fullName evidence="5">Protein-(glutamine-N5) MTase PrmC</fullName>
    </alternativeName>
    <alternativeName>
        <fullName evidence="5">Protein-glutamine N-methyltransferase PrmC</fullName>
    </alternativeName>
</protein>
<dbReference type="RefSeq" id="WP_206253990.1">
    <property type="nucleotide sequence ID" value="NZ_CP071060.1"/>
</dbReference>
<keyword evidence="2 5" id="KW-0808">Transferase</keyword>
<dbReference type="Proteomes" id="UP000663570">
    <property type="component" value="Chromosome"/>
</dbReference>
<dbReference type="InterPro" id="IPR050320">
    <property type="entry name" value="N5-glutamine_MTase"/>
</dbReference>
<dbReference type="EC" id="2.1.1.297" evidence="5"/>
<evidence type="ECO:0000256" key="4">
    <source>
        <dbReference type="ARBA" id="ARBA00048391"/>
    </source>
</evidence>
<dbReference type="PANTHER" id="PTHR18895">
    <property type="entry name" value="HEMK METHYLTRANSFERASE"/>
    <property type="match status" value="1"/>
</dbReference>
<keyword evidence="1 5" id="KW-0489">Methyltransferase</keyword>
<dbReference type="InterPro" id="IPR002052">
    <property type="entry name" value="DNA_methylase_N6_adenine_CS"/>
</dbReference>
<dbReference type="Gene3D" id="3.40.50.150">
    <property type="entry name" value="Vaccinia Virus protein VP39"/>
    <property type="match status" value="1"/>
</dbReference>
<proteinExistence type="inferred from homology"/>
<dbReference type="EMBL" id="CP071060">
    <property type="protein sequence ID" value="QSI76259.1"/>
    <property type="molecule type" value="Genomic_DNA"/>
</dbReference>
<evidence type="ECO:0000256" key="5">
    <source>
        <dbReference type="HAMAP-Rule" id="MF_02126"/>
    </source>
</evidence>
<feature type="binding site" evidence="5">
    <location>
        <position position="139"/>
    </location>
    <ligand>
        <name>S-adenosyl-L-methionine</name>
        <dbReference type="ChEBI" id="CHEBI:59789"/>
    </ligand>
</feature>
<feature type="binding site" evidence="5">
    <location>
        <begin position="116"/>
        <end position="120"/>
    </location>
    <ligand>
        <name>S-adenosyl-L-methionine</name>
        <dbReference type="ChEBI" id="CHEBI:59789"/>
    </ligand>
</feature>
<reference evidence="8 9" key="1">
    <citation type="submission" date="2021-02" db="EMBL/GenBank/DDBJ databases">
        <title>Niveibacterium changnyeongensis HC41.</title>
        <authorList>
            <person name="Kang M."/>
        </authorList>
    </citation>
    <scope>NUCLEOTIDE SEQUENCE [LARGE SCALE GENOMIC DNA]</scope>
    <source>
        <strain evidence="8 9">HC41</strain>
    </source>
</reference>
<name>A0ABX7M490_9RHOO</name>
<dbReference type="CDD" id="cd02440">
    <property type="entry name" value="AdoMet_MTases"/>
    <property type="match status" value="1"/>
</dbReference>
<feature type="domain" description="Release factor glutamine methyltransferase N-terminal" evidence="7">
    <location>
        <begin position="17"/>
        <end position="72"/>
    </location>
</feature>
<dbReference type="GO" id="GO:0102559">
    <property type="term" value="F:peptide chain release factor N(5)-glutamine methyltransferase activity"/>
    <property type="evidence" value="ECO:0007669"/>
    <property type="project" value="UniProtKB-EC"/>
</dbReference>
<dbReference type="PROSITE" id="PS00092">
    <property type="entry name" value="N6_MTASE"/>
    <property type="match status" value="1"/>
</dbReference>
<dbReference type="GO" id="GO:0032259">
    <property type="term" value="P:methylation"/>
    <property type="evidence" value="ECO:0007669"/>
    <property type="project" value="UniProtKB-KW"/>
</dbReference>
<dbReference type="Pfam" id="PF17827">
    <property type="entry name" value="PrmC_N"/>
    <property type="match status" value="1"/>
</dbReference>
<dbReference type="NCBIfam" id="TIGR03534">
    <property type="entry name" value="RF_mod_PrmC"/>
    <property type="match status" value="1"/>
</dbReference>
<gene>
    <name evidence="5 8" type="primary">prmC</name>
    <name evidence="8" type="ORF">JY500_17565</name>
</gene>
<comment type="function">
    <text evidence="5">Methylates the class 1 translation termination release factors RF1/PrfA and RF2/PrfB on the glutamine residue of the universally conserved GGQ motif.</text>
</comment>
<evidence type="ECO:0000259" key="7">
    <source>
        <dbReference type="Pfam" id="PF17827"/>
    </source>
</evidence>
<evidence type="ECO:0000313" key="8">
    <source>
        <dbReference type="EMBL" id="QSI76259.1"/>
    </source>
</evidence>
<dbReference type="InterPro" id="IPR029063">
    <property type="entry name" value="SAM-dependent_MTases_sf"/>
</dbReference>
<evidence type="ECO:0000256" key="1">
    <source>
        <dbReference type="ARBA" id="ARBA00022603"/>
    </source>
</evidence>
<keyword evidence="3 5" id="KW-0949">S-adenosyl-L-methionine</keyword>
<accession>A0ABX7M490</accession>
<dbReference type="InterPro" id="IPR040758">
    <property type="entry name" value="PrmC_N"/>
</dbReference>
<evidence type="ECO:0000256" key="2">
    <source>
        <dbReference type="ARBA" id="ARBA00022679"/>
    </source>
</evidence>
<dbReference type="Gene3D" id="1.10.8.10">
    <property type="entry name" value="DNA helicase RuvA subunit, C-terminal domain"/>
    <property type="match status" value="1"/>
</dbReference>
<dbReference type="PANTHER" id="PTHR18895:SF74">
    <property type="entry name" value="MTRF1L RELEASE FACTOR GLUTAMINE METHYLTRANSFERASE"/>
    <property type="match status" value="1"/>
</dbReference>
<dbReference type="InterPro" id="IPR007848">
    <property type="entry name" value="Small_mtfrase_dom"/>
</dbReference>
<evidence type="ECO:0000256" key="3">
    <source>
        <dbReference type="ARBA" id="ARBA00022691"/>
    </source>
</evidence>
<feature type="binding site" evidence="5">
    <location>
        <begin position="181"/>
        <end position="184"/>
    </location>
    <ligand>
        <name>substrate</name>
    </ligand>
</feature>
<comment type="similarity">
    <text evidence="5">Belongs to the protein N5-glutamine methyltransferase family. PrmC subfamily.</text>
</comment>
<dbReference type="NCBIfam" id="TIGR00536">
    <property type="entry name" value="hemK_fam"/>
    <property type="match status" value="1"/>
</dbReference>
<sequence>MSLPVTLGDALALAHGRVPASEARLLLREASGERAATIVGFPERPLSDVAAQCFVDWIARREAGEPVAYLLGEREFYGRVFRVSPAVLIPRPDTELLVEQALLHLPDGAPRVLDLGTGSGAIAITIALEAPHAQVSAVDVSAAALSVARENAERLGAQVRWFEGPWCTPVQGEVFDLIASNPPYVAAEDPHLAQGDVRFEPPGALASGPDGLSDIRIITTEAWACLKPGAWLLFEHGYDQGDAVRALMLAAGYTDCVTLKDLGDNDRVTLGRRPV</sequence>
<comment type="catalytic activity">
    <reaction evidence="4 5">
        <text>L-glutaminyl-[peptide chain release factor] + S-adenosyl-L-methionine = N(5)-methyl-L-glutaminyl-[peptide chain release factor] + S-adenosyl-L-homocysteine + H(+)</text>
        <dbReference type="Rhea" id="RHEA:42896"/>
        <dbReference type="Rhea" id="RHEA-COMP:10271"/>
        <dbReference type="Rhea" id="RHEA-COMP:10272"/>
        <dbReference type="ChEBI" id="CHEBI:15378"/>
        <dbReference type="ChEBI" id="CHEBI:30011"/>
        <dbReference type="ChEBI" id="CHEBI:57856"/>
        <dbReference type="ChEBI" id="CHEBI:59789"/>
        <dbReference type="ChEBI" id="CHEBI:61891"/>
        <dbReference type="EC" id="2.1.1.297"/>
    </reaction>
</comment>
<evidence type="ECO:0000259" key="6">
    <source>
        <dbReference type="Pfam" id="PF05175"/>
    </source>
</evidence>
<dbReference type="InterPro" id="IPR004556">
    <property type="entry name" value="HemK-like"/>
</dbReference>
<organism evidence="8 9">
    <name type="scientific">Niveibacterium microcysteis</name>
    <dbReference type="NCBI Taxonomy" id="2811415"/>
    <lineage>
        <taxon>Bacteria</taxon>
        <taxon>Pseudomonadati</taxon>
        <taxon>Pseudomonadota</taxon>
        <taxon>Betaproteobacteria</taxon>
        <taxon>Rhodocyclales</taxon>
        <taxon>Rhodocyclaceae</taxon>
        <taxon>Niveibacterium</taxon>
    </lineage>
</organism>
<dbReference type="Pfam" id="PF05175">
    <property type="entry name" value="MTS"/>
    <property type="match status" value="1"/>
</dbReference>
<dbReference type="HAMAP" id="MF_02126">
    <property type="entry name" value="RF_methyltr_PrmC"/>
    <property type="match status" value="1"/>
</dbReference>
<feature type="binding site" evidence="5">
    <location>
        <position position="166"/>
    </location>
    <ligand>
        <name>S-adenosyl-L-methionine</name>
        <dbReference type="ChEBI" id="CHEBI:59789"/>
    </ligand>
</feature>
<keyword evidence="9" id="KW-1185">Reference proteome</keyword>
<dbReference type="SUPFAM" id="SSF53335">
    <property type="entry name" value="S-adenosyl-L-methionine-dependent methyltransferases"/>
    <property type="match status" value="1"/>
</dbReference>
<feature type="domain" description="Methyltransferase small" evidence="6">
    <location>
        <begin position="104"/>
        <end position="189"/>
    </location>
</feature>
<evidence type="ECO:0000313" key="9">
    <source>
        <dbReference type="Proteomes" id="UP000663570"/>
    </source>
</evidence>